<comment type="caution">
    <text evidence="3">The sequence shown here is derived from an EMBL/GenBank/DDBJ whole genome shotgun (WGS) entry which is preliminary data.</text>
</comment>
<keyword evidence="4" id="KW-1185">Reference proteome</keyword>
<evidence type="ECO:0000256" key="1">
    <source>
        <dbReference type="SAM" id="MobiDB-lite"/>
    </source>
</evidence>
<protein>
    <submittedName>
        <fullName evidence="3">Uncharacterized protein</fullName>
    </submittedName>
</protein>
<sequence length="441" mass="48056">MKSILYCLIAAVTAAVLNLAALPAVADSVTPESLIGPVISTTKPPPPEPQPYDGSRKFSTDLGKCDDATLDAVARTDKSALAGEKGVTCVERTGPGRRLQATRAAFPLPEWCYDMQARGYWQGVRDYTCGIFDLRVSFWRTVNNVWTQVGWIDFAAVDGIAVSTINPNFAMQQQIDSYAYWGEVAGAMVQGAFNCTGVCRLQTSNYPSQPMTLENVPLGTANIASTATAVGAVGNANPSITIRFSKPGYTPSLPYTYGAPEVRCDNDLPGASYRPGCANSWYESSMKYGMSGPYPQLAKHLKDAQDSGLPGFRGSGTFLNRITGTDVQRNRDRACPTGEFPYPRPDGKSCDEYPMASTKQGAMTANPDIPPRDLRRTFTWCDMPDTVPVNQTGRRGYSICMIDETQNSNGGVALEDFYITYRILPERPGIRSGDAFTMWLY</sequence>
<gene>
    <name evidence="3" type="ORF">GCM10010411_93860</name>
</gene>
<feature type="region of interest" description="Disordered" evidence="1">
    <location>
        <begin position="35"/>
        <end position="56"/>
    </location>
</feature>
<feature type="chain" id="PRO_5045475405" evidence="2">
    <location>
        <begin position="27"/>
        <end position="441"/>
    </location>
</feature>
<evidence type="ECO:0000313" key="3">
    <source>
        <dbReference type="EMBL" id="GAA2638962.1"/>
    </source>
</evidence>
<dbReference type="Proteomes" id="UP001501509">
    <property type="component" value="Unassembled WGS sequence"/>
</dbReference>
<organism evidence="3 4">
    <name type="scientific">Actinomadura fulvescens</name>
    <dbReference type="NCBI Taxonomy" id="46160"/>
    <lineage>
        <taxon>Bacteria</taxon>
        <taxon>Bacillati</taxon>
        <taxon>Actinomycetota</taxon>
        <taxon>Actinomycetes</taxon>
        <taxon>Streptosporangiales</taxon>
        <taxon>Thermomonosporaceae</taxon>
        <taxon>Actinomadura</taxon>
    </lineage>
</organism>
<name>A0ABP6DBG2_9ACTN</name>
<feature type="region of interest" description="Disordered" evidence="1">
    <location>
        <begin position="329"/>
        <end position="349"/>
    </location>
</feature>
<proteinExistence type="predicted"/>
<evidence type="ECO:0000256" key="2">
    <source>
        <dbReference type="SAM" id="SignalP"/>
    </source>
</evidence>
<reference evidence="4" key="1">
    <citation type="journal article" date="2019" name="Int. J. Syst. Evol. Microbiol.">
        <title>The Global Catalogue of Microorganisms (GCM) 10K type strain sequencing project: providing services to taxonomists for standard genome sequencing and annotation.</title>
        <authorList>
            <consortium name="The Broad Institute Genomics Platform"/>
            <consortium name="The Broad Institute Genome Sequencing Center for Infectious Disease"/>
            <person name="Wu L."/>
            <person name="Ma J."/>
        </authorList>
    </citation>
    <scope>NUCLEOTIDE SEQUENCE [LARGE SCALE GENOMIC DNA]</scope>
    <source>
        <strain evidence="4">JCM 6833</strain>
    </source>
</reference>
<keyword evidence="2" id="KW-0732">Signal</keyword>
<feature type="signal peptide" evidence="2">
    <location>
        <begin position="1"/>
        <end position="26"/>
    </location>
</feature>
<dbReference type="EMBL" id="BAAATD010000027">
    <property type="protein sequence ID" value="GAA2638962.1"/>
    <property type="molecule type" value="Genomic_DNA"/>
</dbReference>
<evidence type="ECO:0000313" key="4">
    <source>
        <dbReference type="Proteomes" id="UP001501509"/>
    </source>
</evidence>
<accession>A0ABP6DBG2</accession>